<dbReference type="GO" id="GO:0005737">
    <property type="term" value="C:cytoplasm"/>
    <property type="evidence" value="ECO:0007669"/>
    <property type="project" value="TreeGrafter"/>
</dbReference>
<dbReference type="PANTHER" id="PTHR10188">
    <property type="entry name" value="L-ASPARAGINASE"/>
    <property type="match status" value="1"/>
</dbReference>
<evidence type="ECO:0000313" key="3">
    <source>
        <dbReference type="Ensembl" id="ENSACDP00005012852.1"/>
    </source>
</evidence>
<dbReference type="Proteomes" id="UP000694521">
    <property type="component" value="Unplaced"/>
</dbReference>
<dbReference type="InterPro" id="IPR000246">
    <property type="entry name" value="Peptidase_T2"/>
</dbReference>
<reference evidence="3" key="2">
    <citation type="submission" date="2025-09" db="UniProtKB">
        <authorList>
            <consortium name="Ensembl"/>
        </authorList>
    </citation>
    <scope>IDENTIFICATION</scope>
</reference>
<comment type="similarity">
    <text evidence="1">Belongs to the Ntn-hydrolase family.</text>
</comment>
<keyword evidence="4" id="KW-1185">Reference proteome</keyword>
<dbReference type="Pfam" id="PF01112">
    <property type="entry name" value="Asparaginase_2"/>
    <property type="match status" value="1"/>
</dbReference>
<reference evidence="3" key="1">
    <citation type="submission" date="2025-08" db="UniProtKB">
        <authorList>
            <consortium name="Ensembl"/>
        </authorList>
    </citation>
    <scope>IDENTIFICATION</scope>
</reference>
<name>A0A8B9DVL0_ANSCY</name>
<gene>
    <name evidence="3" type="primary">ASRGL1</name>
</gene>
<accession>A0A8B9DVL0</accession>
<dbReference type="PANTHER" id="PTHR10188:SF41">
    <property type="entry name" value="ISOASPARTYL PEPTIDASE_L-ASPARAGINASE"/>
    <property type="match status" value="1"/>
</dbReference>
<dbReference type="GO" id="GO:0033345">
    <property type="term" value="P:L-asparagine catabolic process via L-aspartate"/>
    <property type="evidence" value="ECO:0007669"/>
    <property type="project" value="TreeGrafter"/>
</dbReference>
<evidence type="ECO:0000313" key="4">
    <source>
        <dbReference type="Proteomes" id="UP000694521"/>
    </source>
</evidence>
<evidence type="ECO:0000256" key="2">
    <source>
        <dbReference type="SAM" id="MobiDB-lite"/>
    </source>
</evidence>
<evidence type="ECO:0000256" key="1">
    <source>
        <dbReference type="ARBA" id="ARBA00010872"/>
    </source>
</evidence>
<dbReference type="Ensembl" id="ENSACDT00005015491.1">
    <property type="protein sequence ID" value="ENSACDP00005012852.1"/>
    <property type="gene ID" value="ENSACDG00005009456.1"/>
</dbReference>
<dbReference type="AlphaFoldDB" id="A0A8B9DVL0"/>
<feature type="region of interest" description="Disordered" evidence="2">
    <location>
        <begin position="151"/>
        <end position="170"/>
    </location>
</feature>
<organism evidence="3 4">
    <name type="scientific">Anser cygnoides</name>
    <name type="common">Swan goose</name>
    <dbReference type="NCBI Taxonomy" id="8845"/>
    <lineage>
        <taxon>Eukaryota</taxon>
        <taxon>Metazoa</taxon>
        <taxon>Chordata</taxon>
        <taxon>Craniata</taxon>
        <taxon>Vertebrata</taxon>
        <taxon>Euteleostomi</taxon>
        <taxon>Archelosauria</taxon>
        <taxon>Archosauria</taxon>
        <taxon>Dinosauria</taxon>
        <taxon>Saurischia</taxon>
        <taxon>Theropoda</taxon>
        <taxon>Coelurosauria</taxon>
        <taxon>Aves</taxon>
        <taxon>Neognathae</taxon>
        <taxon>Galloanserae</taxon>
        <taxon>Anseriformes</taxon>
        <taxon>Anatidae</taxon>
        <taxon>Anserinae</taxon>
        <taxon>Anser</taxon>
    </lineage>
</organism>
<dbReference type="SUPFAM" id="SSF56235">
    <property type="entry name" value="N-terminal nucleophile aminohydrolases (Ntn hydrolases)"/>
    <property type="match status" value="1"/>
</dbReference>
<dbReference type="GO" id="GO:0016787">
    <property type="term" value="F:hydrolase activity"/>
    <property type="evidence" value="ECO:0007669"/>
    <property type="project" value="InterPro"/>
</dbReference>
<dbReference type="InterPro" id="IPR029055">
    <property type="entry name" value="Ntn_hydrolases_N"/>
</dbReference>
<proteinExistence type="inferred from homology"/>
<sequence length="192" mass="21206">MKPVIVVHGGAGRIFKEREQGCRTGVVRAALQGYSVLKQGGSALDAVEEAVRSMEDDPHFNAGCGSVLNEKGEVEMDAIIMDGKNLASGAVSAVKCIANPIKLARLVMEKTKHMLLTDHGAHLFAQAMGVPETPGEKLITQRSLERWKKNLEPDSNPEEFQKQYPQTSATAVDRKPYYRCRAKRRNNRCFIP</sequence>
<protein>
    <submittedName>
        <fullName evidence="3">Asparaginase and isoaspartyl peptidase 1</fullName>
    </submittedName>
</protein>